<reference evidence="1 2" key="1">
    <citation type="submission" date="2020-08" db="EMBL/GenBank/DDBJ databases">
        <title>Genomic Encyclopedia of Type Strains, Phase IV (KMG-IV): sequencing the most valuable type-strain genomes for metagenomic binning, comparative biology and taxonomic classification.</title>
        <authorList>
            <person name="Goeker M."/>
        </authorList>
    </citation>
    <scope>NUCLEOTIDE SEQUENCE [LARGE SCALE GENOMIC DNA]</scope>
    <source>
        <strain evidence="1 2">DSM 22975</strain>
    </source>
</reference>
<comment type="caution">
    <text evidence="1">The sequence shown here is derived from an EMBL/GenBank/DDBJ whole genome shotgun (WGS) entry which is preliminary data.</text>
</comment>
<dbReference type="InterPro" id="IPR030992">
    <property type="entry name" value="PduM"/>
</dbReference>
<dbReference type="RefSeq" id="WP_188025461.1">
    <property type="nucleotide sequence ID" value="NZ_JACHGR010000002.1"/>
</dbReference>
<gene>
    <name evidence="1" type="ORF">HNR75_000514</name>
</gene>
<dbReference type="Proteomes" id="UP000585721">
    <property type="component" value="Unassembled WGS sequence"/>
</dbReference>
<name>A0A841GJF9_9GAMM</name>
<sequence length="166" mass="18285">MTVLSPDQTEQIVNAIVALLQQRERAVFATRQSDLVKGLSPSVYVRHAHLHIQQPDPGFLAQLALNDVQHPAVATTLDAMSYGVQIHISLHSQLLKALPVTGLNRLPLTFSNHLGQDIRLCAKPVIGYSDVIGFKSGILLIAPRSLLTPLASDLLTQRHIQWIRPE</sequence>
<dbReference type="Pfam" id="PF15953">
    <property type="entry name" value="PDU_like"/>
    <property type="match status" value="1"/>
</dbReference>
<dbReference type="NCBIfam" id="TIGR04493">
    <property type="entry name" value="microcomp_PduM"/>
    <property type="match status" value="1"/>
</dbReference>
<evidence type="ECO:0000313" key="1">
    <source>
        <dbReference type="EMBL" id="MBB6054642.1"/>
    </source>
</evidence>
<dbReference type="AlphaFoldDB" id="A0A841GJF9"/>
<proteinExistence type="predicted"/>
<organism evidence="1 2">
    <name type="scientific">Tolumonas osonensis</name>
    <dbReference type="NCBI Taxonomy" id="675874"/>
    <lineage>
        <taxon>Bacteria</taxon>
        <taxon>Pseudomonadati</taxon>
        <taxon>Pseudomonadota</taxon>
        <taxon>Gammaproteobacteria</taxon>
        <taxon>Aeromonadales</taxon>
        <taxon>Aeromonadaceae</taxon>
        <taxon>Tolumonas</taxon>
    </lineage>
</organism>
<protein>
    <submittedName>
        <fullName evidence="1">Microcompartment protein PduM</fullName>
    </submittedName>
</protein>
<keyword evidence="2" id="KW-1185">Reference proteome</keyword>
<accession>A0A841GJF9</accession>
<evidence type="ECO:0000313" key="2">
    <source>
        <dbReference type="Proteomes" id="UP000585721"/>
    </source>
</evidence>
<dbReference type="NCBIfam" id="NF011957">
    <property type="entry name" value="PRK15428.1"/>
    <property type="match status" value="1"/>
</dbReference>
<dbReference type="EMBL" id="JACHGR010000002">
    <property type="protein sequence ID" value="MBB6054642.1"/>
    <property type="molecule type" value="Genomic_DNA"/>
</dbReference>
<dbReference type="GO" id="GO:0005198">
    <property type="term" value="F:structural molecule activity"/>
    <property type="evidence" value="ECO:0007669"/>
    <property type="project" value="InterPro"/>
</dbReference>